<keyword evidence="9" id="KW-0472">Membrane</keyword>
<feature type="transmembrane region" description="Helical" evidence="9">
    <location>
        <begin position="39"/>
        <end position="60"/>
    </location>
</feature>
<dbReference type="GO" id="GO:0000155">
    <property type="term" value="F:phosphorelay sensor kinase activity"/>
    <property type="evidence" value="ECO:0007669"/>
    <property type="project" value="InterPro"/>
</dbReference>
<dbReference type="Pfam" id="PF07730">
    <property type="entry name" value="HisKA_3"/>
    <property type="match status" value="1"/>
</dbReference>
<dbReference type="Gene3D" id="1.20.5.1930">
    <property type="match status" value="1"/>
</dbReference>
<dbReference type="PANTHER" id="PTHR24421">
    <property type="entry name" value="NITRATE/NITRITE SENSOR PROTEIN NARX-RELATED"/>
    <property type="match status" value="1"/>
</dbReference>
<evidence type="ECO:0000256" key="9">
    <source>
        <dbReference type="SAM" id="Phobius"/>
    </source>
</evidence>
<dbReference type="InterPro" id="IPR036890">
    <property type="entry name" value="HATPase_C_sf"/>
</dbReference>
<evidence type="ECO:0000313" key="13">
    <source>
        <dbReference type="Proteomes" id="UP000630887"/>
    </source>
</evidence>
<dbReference type="InterPro" id="IPR011712">
    <property type="entry name" value="Sig_transdc_His_kin_sub3_dim/P"/>
</dbReference>
<dbReference type="Proteomes" id="UP000630887">
    <property type="component" value="Unassembled WGS sequence"/>
</dbReference>
<sequence length="419" mass="44465">MTILRRLGLDAAYNLLGLPLAVASFALCVSLFAAGVGTLVTFFIGVAVLGAALLVARGFADIERLRLQKLYGRPVHRPRYQPAPEGAGWIRRLTNPLRQGQSWLDLLHGILNLPLAIIAFVFTVTWWAMALGGLTYWIWGRFVPEDDGQNIVIEKLLGADNESTRTVFNTLVGVFALLTVYAVQRGAAALHAGFASMLLTRLAQLQGRIDDLAEGRAAAVSAEAVALRKLERDIHDGPQQRLIRLAMELSRARRQLADDPDAAGHTIEDALGQAKETLDELRALSRGIAPPILADRGLAAALTSLAERSTVPVTLDLAVAGRLPAATENALYFVAAEALSNIAKHSGATAARIEVTEQDGRVYVMVTDDGVGGAHLAKGHGLAGLADRLRAVDGEFAVDSPAGGPTILVAQAPSTVPVA</sequence>
<dbReference type="EMBL" id="BONI01000037">
    <property type="protein sequence ID" value="GIG07703.1"/>
    <property type="molecule type" value="Genomic_DNA"/>
</dbReference>
<dbReference type="SUPFAM" id="SSF55874">
    <property type="entry name" value="ATPase domain of HSP90 chaperone/DNA topoisomerase II/histidine kinase"/>
    <property type="match status" value="1"/>
</dbReference>
<dbReference type="Pfam" id="PF13796">
    <property type="entry name" value="Sensor"/>
    <property type="match status" value="1"/>
</dbReference>
<dbReference type="GO" id="GO:0005524">
    <property type="term" value="F:ATP binding"/>
    <property type="evidence" value="ECO:0007669"/>
    <property type="project" value="UniProtKB-KW"/>
</dbReference>
<dbReference type="AlphaFoldDB" id="A0A8J3KS87"/>
<keyword evidence="6 12" id="KW-0418">Kinase</keyword>
<keyword evidence="4" id="KW-0808">Transferase</keyword>
<feature type="transmembrane region" description="Helical" evidence="9">
    <location>
        <begin position="115"/>
        <end position="139"/>
    </location>
</feature>
<evidence type="ECO:0000256" key="4">
    <source>
        <dbReference type="ARBA" id="ARBA00022679"/>
    </source>
</evidence>
<organism evidence="12 13">
    <name type="scientific">Catellatospora coxensis</name>
    <dbReference type="NCBI Taxonomy" id="310354"/>
    <lineage>
        <taxon>Bacteria</taxon>
        <taxon>Bacillati</taxon>
        <taxon>Actinomycetota</taxon>
        <taxon>Actinomycetes</taxon>
        <taxon>Micromonosporales</taxon>
        <taxon>Micromonosporaceae</taxon>
        <taxon>Catellatospora</taxon>
    </lineage>
</organism>
<reference evidence="12 13" key="1">
    <citation type="submission" date="2021-01" db="EMBL/GenBank/DDBJ databases">
        <title>Whole genome shotgun sequence of Catellatospora coxensis NBRC 107359.</title>
        <authorList>
            <person name="Komaki H."/>
            <person name="Tamura T."/>
        </authorList>
    </citation>
    <scope>NUCLEOTIDE SEQUENCE [LARGE SCALE GENOMIC DNA]</scope>
    <source>
        <strain evidence="12 13">NBRC 107359</strain>
    </source>
</reference>
<name>A0A8J3KS87_9ACTN</name>
<keyword evidence="13" id="KW-1185">Reference proteome</keyword>
<feature type="transmembrane region" description="Helical" evidence="9">
    <location>
        <begin position="12"/>
        <end position="33"/>
    </location>
</feature>
<dbReference type="GO" id="GO:0046983">
    <property type="term" value="F:protein dimerization activity"/>
    <property type="evidence" value="ECO:0007669"/>
    <property type="project" value="InterPro"/>
</dbReference>
<evidence type="ECO:0000256" key="1">
    <source>
        <dbReference type="ARBA" id="ARBA00000085"/>
    </source>
</evidence>
<protein>
    <recommendedName>
        <fullName evidence="2">histidine kinase</fullName>
        <ecNumber evidence="2">2.7.13.3</ecNumber>
    </recommendedName>
</protein>
<dbReference type="CDD" id="cd16917">
    <property type="entry name" value="HATPase_UhpB-NarQ-NarX-like"/>
    <property type="match status" value="1"/>
</dbReference>
<gene>
    <name evidence="12" type="ORF">Cco03nite_44030</name>
</gene>
<dbReference type="PANTHER" id="PTHR24421:SF10">
    <property type="entry name" value="NITRATE_NITRITE SENSOR PROTEIN NARQ"/>
    <property type="match status" value="1"/>
</dbReference>
<dbReference type="EC" id="2.7.13.3" evidence="2"/>
<keyword evidence="7" id="KW-0067">ATP-binding</keyword>
<keyword evidence="8" id="KW-0902">Two-component regulatory system</keyword>
<proteinExistence type="predicted"/>
<feature type="domain" description="Signal transduction histidine kinase subgroup 3 dimerisation and phosphoacceptor" evidence="10">
    <location>
        <begin position="229"/>
        <end position="291"/>
    </location>
</feature>
<evidence type="ECO:0000256" key="7">
    <source>
        <dbReference type="ARBA" id="ARBA00022840"/>
    </source>
</evidence>
<evidence type="ECO:0000259" key="10">
    <source>
        <dbReference type="Pfam" id="PF07730"/>
    </source>
</evidence>
<evidence type="ECO:0000256" key="2">
    <source>
        <dbReference type="ARBA" id="ARBA00012438"/>
    </source>
</evidence>
<dbReference type="InterPro" id="IPR050482">
    <property type="entry name" value="Sensor_HK_TwoCompSys"/>
</dbReference>
<comment type="caution">
    <text evidence="12">The sequence shown here is derived from an EMBL/GenBank/DDBJ whole genome shotgun (WGS) entry which is preliminary data.</text>
</comment>
<accession>A0A8J3KS87</accession>
<comment type="catalytic activity">
    <reaction evidence="1">
        <text>ATP + protein L-histidine = ADP + protein N-phospho-L-histidine.</text>
        <dbReference type="EC" id="2.7.13.3"/>
    </reaction>
</comment>
<keyword evidence="9" id="KW-1133">Transmembrane helix</keyword>
<keyword evidence="5" id="KW-0547">Nucleotide-binding</keyword>
<dbReference type="GO" id="GO:0016020">
    <property type="term" value="C:membrane"/>
    <property type="evidence" value="ECO:0007669"/>
    <property type="project" value="InterPro"/>
</dbReference>
<evidence type="ECO:0000256" key="3">
    <source>
        <dbReference type="ARBA" id="ARBA00022553"/>
    </source>
</evidence>
<feature type="domain" description="Putative sensor" evidence="11">
    <location>
        <begin position="13"/>
        <end position="199"/>
    </location>
</feature>
<keyword evidence="9" id="KW-0812">Transmembrane</keyword>
<evidence type="ECO:0000256" key="5">
    <source>
        <dbReference type="ARBA" id="ARBA00022741"/>
    </source>
</evidence>
<evidence type="ECO:0000259" key="11">
    <source>
        <dbReference type="Pfam" id="PF13796"/>
    </source>
</evidence>
<dbReference type="RefSeq" id="WP_203694035.1">
    <property type="nucleotide sequence ID" value="NZ_BAAALC010000020.1"/>
</dbReference>
<evidence type="ECO:0000313" key="12">
    <source>
        <dbReference type="EMBL" id="GIG07703.1"/>
    </source>
</evidence>
<keyword evidence="3" id="KW-0597">Phosphoprotein</keyword>
<evidence type="ECO:0000256" key="6">
    <source>
        <dbReference type="ARBA" id="ARBA00022777"/>
    </source>
</evidence>
<evidence type="ECO:0000256" key="8">
    <source>
        <dbReference type="ARBA" id="ARBA00023012"/>
    </source>
</evidence>
<dbReference type="Gene3D" id="3.30.565.10">
    <property type="entry name" value="Histidine kinase-like ATPase, C-terminal domain"/>
    <property type="match status" value="1"/>
</dbReference>
<dbReference type="InterPro" id="IPR025828">
    <property type="entry name" value="Put_sensor_dom"/>
</dbReference>